<keyword evidence="3" id="KW-1185">Reference proteome</keyword>
<sequence length="607" mass="70496">MRFQFILVCLITIGCGMDARPPFQLEPAEVKTGLVGTRRDKTIINPSWEDDLEERHPLVVFSDKVPQRTDNSQDPYQASLFEKLIKTSPLLKSLSPRERSTIIKNWEGNKENVISLCVASKKLWELHLKMEKLCAWFETVTSREVFSSAKKLLEQSKKHIFVIKQARLLELGQVDSYPILRLIEEPVGLFNQQGTVNLPGQQSKSLDSFHPDILRMIAGKFWQEYGQSMWREMKALSIKYASQFQGFLTSSDPAFLWNVPARIYLFQTLNLLFKNGFINREAVRGSFHDPVLIKEVIYYAISGFKDEYKSKDDFLGDYLSITKHPYWPLLNESFNVLGRQEERMINISFLAEKIYFYSNVNGFNTFPGWEELSKSFQSQEYIIGLESNLSSSSPTNQRRNIHSNLDAPKELKDDVKCLLKLVQKSHPTTSLPFSHIHNILDGSSLYFLIHAYFDLIESNYFPGLVKEACGRMFVNYEEFERQQKLIVSYLKASESLAMTQSLADLIATNQEFKTLYITEESCDKIVLILEKFNQQASQDHSEFKETYHKIVTTDESLEWFNKQGKMCDFLEEGSDQLWSLREFQKNFVENSVQLRTERNSKRLKLIN</sequence>
<proteinExistence type="predicted"/>
<feature type="chain" id="PRO_5023003282" evidence="1">
    <location>
        <begin position="20"/>
        <end position="607"/>
    </location>
</feature>
<gene>
    <name evidence="2" type="ORF">PGT21_000580</name>
</gene>
<dbReference type="EMBL" id="VSWC01000072">
    <property type="protein sequence ID" value="KAA1095542.1"/>
    <property type="molecule type" value="Genomic_DNA"/>
</dbReference>
<dbReference type="AlphaFoldDB" id="A0A5B0P3X1"/>
<accession>A0A5B0P3X1</accession>
<feature type="signal peptide" evidence="1">
    <location>
        <begin position="1"/>
        <end position="19"/>
    </location>
</feature>
<dbReference type="PROSITE" id="PS51257">
    <property type="entry name" value="PROKAR_LIPOPROTEIN"/>
    <property type="match status" value="1"/>
</dbReference>
<dbReference type="OrthoDB" id="2504017at2759"/>
<evidence type="ECO:0000256" key="1">
    <source>
        <dbReference type="SAM" id="SignalP"/>
    </source>
</evidence>
<reference evidence="2 3" key="1">
    <citation type="submission" date="2019-05" db="EMBL/GenBank/DDBJ databases">
        <title>Emergence of the Ug99 lineage of the wheat stem rust pathogen through somatic hybridization.</title>
        <authorList>
            <person name="Li F."/>
            <person name="Upadhyaya N.M."/>
            <person name="Sperschneider J."/>
            <person name="Matny O."/>
            <person name="Nguyen-Phuc H."/>
            <person name="Mago R."/>
            <person name="Raley C."/>
            <person name="Miller M.E."/>
            <person name="Silverstein K.A.T."/>
            <person name="Henningsen E."/>
            <person name="Hirsch C.D."/>
            <person name="Visser B."/>
            <person name="Pretorius Z.A."/>
            <person name="Steffenson B.J."/>
            <person name="Schwessinger B."/>
            <person name="Dodds P.N."/>
            <person name="Figueroa M."/>
        </authorList>
    </citation>
    <scope>NUCLEOTIDE SEQUENCE [LARGE SCALE GENOMIC DNA]</scope>
    <source>
        <strain evidence="2">21-0</strain>
    </source>
</reference>
<evidence type="ECO:0000313" key="3">
    <source>
        <dbReference type="Proteomes" id="UP000324748"/>
    </source>
</evidence>
<organism evidence="2 3">
    <name type="scientific">Puccinia graminis f. sp. tritici</name>
    <dbReference type="NCBI Taxonomy" id="56615"/>
    <lineage>
        <taxon>Eukaryota</taxon>
        <taxon>Fungi</taxon>
        <taxon>Dikarya</taxon>
        <taxon>Basidiomycota</taxon>
        <taxon>Pucciniomycotina</taxon>
        <taxon>Pucciniomycetes</taxon>
        <taxon>Pucciniales</taxon>
        <taxon>Pucciniaceae</taxon>
        <taxon>Puccinia</taxon>
    </lineage>
</organism>
<keyword evidence="1" id="KW-0732">Signal</keyword>
<evidence type="ECO:0000313" key="2">
    <source>
        <dbReference type="EMBL" id="KAA1095542.1"/>
    </source>
</evidence>
<protein>
    <submittedName>
        <fullName evidence="2">Uncharacterized protein</fullName>
    </submittedName>
</protein>
<dbReference type="Proteomes" id="UP000324748">
    <property type="component" value="Unassembled WGS sequence"/>
</dbReference>
<comment type="caution">
    <text evidence="2">The sequence shown here is derived from an EMBL/GenBank/DDBJ whole genome shotgun (WGS) entry which is preliminary data.</text>
</comment>
<name>A0A5B0P3X1_PUCGR</name>